<accession>A0AAN8U0K2</accession>
<dbReference type="Proteomes" id="UP001371456">
    <property type="component" value="Unassembled WGS sequence"/>
</dbReference>
<organism evidence="2 3">
    <name type="scientific">Solanum bulbocastanum</name>
    <name type="common">Wild potato</name>
    <dbReference type="NCBI Taxonomy" id="147425"/>
    <lineage>
        <taxon>Eukaryota</taxon>
        <taxon>Viridiplantae</taxon>
        <taxon>Streptophyta</taxon>
        <taxon>Embryophyta</taxon>
        <taxon>Tracheophyta</taxon>
        <taxon>Spermatophyta</taxon>
        <taxon>Magnoliopsida</taxon>
        <taxon>eudicotyledons</taxon>
        <taxon>Gunneridae</taxon>
        <taxon>Pentapetalae</taxon>
        <taxon>asterids</taxon>
        <taxon>lamiids</taxon>
        <taxon>Solanales</taxon>
        <taxon>Solanaceae</taxon>
        <taxon>Solanoideae</taxon>
        <taxon>Solaneae</taxon>
        <taxon>Solanum</taxon>
    </lineage>
</organism>
<dbReference type="EMBL" id="JBANQN010000003">
    <property type="protein sequence ID" value="KAK6794138.1"/>
    <property type="molecule type" value="Genomic_DNA"/>
</dbReference>
<protein>
    <submittedName>
        <fullName evidence="2">Uncharacterized protein</fullName>
    </submittedName>
</protein>
<evidence type="ECO:0000256" key="1">
    <source>
        <dbReference type="SAM" id="MobiDB-lite"/>
    </source>
</evidence>
<evidence type="ECO:0000313" key="3">
    <source>
        <dbReference type="Proteomes" id="UP001371456"/>
    </source>
</evidence>
<proteinExistence type="predicted"/>
<dbReference type="AlphaFoldDB" id="A0AAN8U0K2"/>
<name>A0AAN8U0K2_SOLBU</name>
<gene>
    <name evidence="2" type="ORF">RDI58_007591</name>
</gene>
<reference evidence="2 3" key="1">
    <citation type="submission" date="2024-02" db="EMBL/GenBank/DDBJ databases">
        <title>de novo genome assembly of Solanum bulbocastanum strain 11H21.</title>
        <authorList>
            <person name="Hosaka A.J."/>
        </authorList>
    </citation>
    <scope>NUCLEOTIDE SEQUENCE [LARGE SCALE GENOMIC DNA]</scope>
    <source>
        <tissue evidence="2">Young leaves</tissue>
    </source>
</reference>
<comment type="caution">
    <text evidence="2">The sequence shown here is derived from an EMBL/GenBank/DDBJ whole genome shotgun (WGS) entry which is preliminary data.</text>
</comment>
<keyword evidence="3" id="KW-1185">Reference proteome</keyword>
<sequence>MMHKNFMAFEKENIQINTSSPTSTNQVKKYTQEVETMGPGTIGKGLEKRTGPLSSSLGISKYEVGSFNKSAIFAYDTPTKCTKSSSTMSSSQEMQKVKNLVLEKEDMQTNV</sequence>
<feature type="compositionally biased region" description="Basic and acidic residues" evidence="1">
    <location>
        <begin position="101"/>
        <end position="111"/>
    </location>
</feature>
<evidence type="ECO:0000313" key="2">
    <source>
        <dbReference type="EMBL" id="KAK6794138.1"/>
    </source>
</evidence>
<feature type="compositionally biased region" description="Low complexity" evidence="1">
    <location>
        <begin position="82"/>
        <end position="94"/>
    </location>
</feature>
<feature type="region of interest" description="Disordered" evidence="1">
    <location>
        <begin position="79"/>
        <end position="111"/>
    </location>
</feature>